<evidence type="ECO:0000313" key="1">
    <source>
        <dbReference type="EMBL" id="KAH7040651.1"/>
    </source>
</evidence>
<dbReference type="AlphaFoldDB" id="A0A9P8YJN7"/>
<dbReference type="Proteomes" id="UP000756346">
    <property type="component" value="Unassembled WGS sequence"/>
</dbReference>
<accession>A0A9P8YJN7</accession>
<sequence length="167" mass="18190">MAINGLQLPVHASGHDVQQSCCSLCVSTADVAHIPSVTFSGSSSCLLPPWISRASPLEYPLVASRQRDQQGVAFNVTANGSRSAAPPMGTDIRAVPMALVLLLVHIVTCRSLKSDQGVWWLFDSNDQERVPKHQTWRIPMPWGYLTVSLCRCCGCRDGFFPHIISSA</sequence>
<proteinExistence type="predicted"/>
<gene>
    <name evidence="1" type="ORF">B0I36DRAFT_13471</name>
</gene>
<evidence type="ECO:0000313" key="2">
    <source>
        <dbReference type="Proteomes" id="UP000756346"/>
    </source>
</evidence>
<dbReference type="GeneID" id="70177819"/>
<reference evidence="1" key="1">
    <citation type="journal article" date="2021" name="Nat. Commun.">
        <title>Genetic determinants of endophytism in the Arabidopsis root mycobiome.</title>
        <authorList>
            <person name="Mesny F."/>
            <person name="Miyauchi S."/>
            <person name="Thiergart T."/>
            <person name="Pickel B."/>
            <person name="Atanasova L."/>
            <person name="Karlsson M."/>
            <person name="Huettel B."/>
            <person name="Barry K.W."/>
            <person name="Haridas S."/>
            <person name="Chen C."/>
            <person name="Bauer D."/>
            <person name="Andreopoulos W."/>
            <person name="Pangilinan J."/>
            <person name="LaButti K."/>
            <person name="Riley R."/>
            <person name="Lipzen A."/>
            <person name="Clum A."/>
            <person name="Drula E."/>
            <person name="Henrissat B."/>
            <person name="Kohler A."/>
            <person name="Grigoriev I.V."/>
            <person name="Martin F.M."/>
            <person name="Hacquard S."/>
        </authorList>
    </citation>
    <scope>NUCLEOTIDE SEQUENCE</scope>
    <source>
        <strain evidence="1">MPI-CAGE-CH-0230</strain>
    </source>
</reference>
<protein>
    <submittedName>
        <fullName evidence="1">Uncharacterized protein</fullName>
    </submittedName>
</protein>
<dbReference type="EMBL" id="JAGTJQ010000001">
    <property type="protein sequence ID" value="KAH7040651.1"/>
    <property type="molecule type" value="Genomic_DNA"/>
</dbReference>
<dbReference type="RefSeq" id="XP_046018706.1">
    <property type="nucleotide sequence ID" value="XM_046148273.1"/>
</dbReference>
<comment type="caution">
    <text evidence="1">The sequence shown here is derived from an EMBL/GenBank/DDBJ whole genome shotgun (WGS) entry which is preliminary data.</text>
</comment>
<organism evidence="1 2">
    <name type="scientific">Microdochium trichocladiopsis</name>
    <dbReference type="NCBI Taxonomy" id="1682393"/>
    <lineage>
        <taxon>Eukaryota</taxon>
        <taxon>Fungi</taxon>
        <taxon>Dikarya</taxon>
        <taxon>Ascomycota</taxon>
        <taxon>Pezizomycotina</taxon>
        <taxon>Sordariomycetes</taxon>
        <taxon>Xylariomycetidae</taxon>
        <taxon>Xylariales</taxon>
        <taxon>Microdochiaceae</taxon>
        <taxon>Microdochium</taxon>
    </lineage>
</organism>
<keyword evidence="2" id="KW-1185">Reference proteome</keyword>
<name>A0A9P8YJN7_9PEZI</name>